<dbReference type="Proteomes" id="UP000008694">
    <property type="component" value="Unassembled WGS sequence"/>
</dbReference>
<dbReference type="GO" id="GO:0080183">
    <property type="term" value="P:response to photooxidative stress"/>
    <property type="evidence" value="ECO:0007669"/>
    <property type="project" value="EnsemblPlants"/>
</dbReference>
<sequence length="648" mass="71162">MQTLPSSETVLLGSNSAPPVLRNPGGDDVDIDFGDVFGGPPKRRSKVTNSNQVTRHSFSESALRRRDVIVDVGSLIPQDEKPVFGEETSVRRRFTTDDFFDDIFRVNESSSSSLPGSRILSPAHKPESSGTSSPAQFSLPAKATEIPTFGLATRSLSKNKETVSSSPLSRTSSKADMVSTAKSYSDDCDDPARVVVTGKGRQFHFSIYKWPNKGVPVVIWGSSRLSSMSKAEGTTPVTLGDHLKTSVEKAGENEEGESGLKEEKKTSLNRPHVQTKEEKTEIDSVSEKAFFGVSKAREANVKPLYSIDSMSEQAFSGVSKAHEATTVKSLHSILHENDERQGEKIVSEREVRKGKSKAKNTQSFTEDSRTKKKPQGTKNSLDSSPRPDKSSFASSSAAAEVGKDGVKGKVSDFVKIFSKGASVGAGGESLGQSSRWRAKETPKTDINHDAANAKDTVNIPDQQKKSTPDIPAMNRDSKPSHATQKKDSDRESMNYKAPGVTVQEERQEPSTTHTTSEDIDEPFHVNFDVEDITQDENNKMEETNKDAEEIKKIDAKIRKWSSGKSGNIRSLLSTLQYILWSGSGWKPVPLMDMIEGNAVRKSYQRALLILHPDKLQQKGASANQKYMAEKVFEFLQEAWDHFNTLGPV</sequence>
<feature type="region of interest" description="Disordered" evidence="1">
    <location>
        <begin position="230"/>
        <end position="281"/>
    </location>
</feature>
<dbReference type="PANTHER" id="PTHR23172">
    <property type="entry name" value="AUXILIN/CYCLIN G-ASSOCIATED KINASE-RELATED"/>
    <property type="match status" value="1"/>
</dbReference>
<feature type="region of interest" description="Disordered" evidence="1">
    <location>
        <begin position="1"/>
        <end position="59"/>
    </location>
</feature>
<feature type="region of interest" description="Disordered" evidence="1">
    <location>
        <begin position="332"/>
        <end position="405"/>
    </location>
</feature>
<dbReference type="GO" id="GO:0009903">
    <property type="term" value="P:chloroplast avoidance movement"/>
    <property type="evidence" value="ECO:0007669"/>
    <property type="project" value="EnsemblPlants"/>
</dbReference>
<dbReference type="GO" id="GO:0005737">
    <property type="term" value="C:cytoplasm"/>
    <property type="evidence" value="ECO:0007669"/>
    <property type="project" value="EnsemblPlants"/>
</dbReference>
<dbReference type="PANTHER" id="PTHR23172:SF64">
    <property type="entry name" value="J DOMAIN-CONTAINING PROTEIN REQUIRED FOR CHLOROPLAST ACCUMULATION RESPONSE 1"/>
    <property type="match status" value="1"/>
</dbReference>
<proteinExistence type="predicted"/>
<evidence type="ECO:0000256" key="1">
    <source>
        <dbReference type="SAM" id="MobiDB-lite"/>
    </source>
</evidence>
<feature type="compositionally biased region" description="Polar residues" evidence="1">
    <location>
        <begin position="47"/>
        <end position="59"/>
    </location>
</feature>
<feature type="compositionally biased region" description="Basic and acidic residues" evidence="1">
    <location>
        <begin position="333"/>
        <end position="353"/>
    </location>
</feature>
<feature type="region of interest" description="Disordered" evidence="1">
    <location>
        <begin position="157"/>
        <end position="177"/>
    </location>
</feature>
<dbReference type="STRING" id="81972.D7KSK3"/>
<dbReference type="GO" id="GO:0071483">
    <property type="term" value="P:cellular response to blue light"/>
    <property type="evidence" value="ECO:0007669"/>
    <property type="project" value="EnsemblPlants"/>
</dbReference>
<dbReference type="GO" id="GO:0072318">
    <property type="term" value="P:clathrin coat disassembly"/>
    <property type="evidence" value="ECO:0007669"/>
    <property type="project" value="TreeGrafter"/>
</dbReference>
<dbReference type="AlphaFoldDB" id="D7KSK3"/>
<dbReference type="Gramene" id="fgenesh2_kg.2__1779__AT1G75100.1">
    <property type="protein sequence ID" value="fgenesh2_kg.2__1779__AT1G75100.1"/>
    <property type="gene ID" value="fgenesh2_kg.2__1779__AT1G75100.1"/>
</dbReference>
<feature type="region of interest" description="Disordered" evidence="1">
    <location>
        <begin position="109"/>
        <end position="139"/>
    </location>
</feature>
<feature type="compositionally biased region" description="Polar residues" evidence="1">
    <location>
        <begin position="1"/>
        <end position="17"/>
    </location>
</feature>
<feature type="region of interest" description="Disordered" evidence="1">
    <location>
        <begin position="419"/>
        <end position="523"/>
    </location>
</feature>
<dbReference type="HOGENOM" id="CLU_026675_0_0_1"/>
<dbReference type="EMBL" id="GL348714">
    <property type="protein sequence ID" value="EFH65266.1"/>
    <property type="molecule type" value="Genomic_DNA"/>
</dbReference>
<dbReference type="Gene3D" id="1.10.287.110">
    <property type="entry name" value="DnaJ domain"/>
    <property type="match status" value="1"/>
</dbReference>
<evidence type="ECO:0000313" key="3">
    <source>
        <dbReference type="Proteomes" id="UP000008694"/>
    </source>
</evidence>
<feature type="compositionally biased region" description="Basic and acidic residues" evidence="1">
    <location>
        <begin position="241"/>
        <end position="266"/>
    </location>
</feature>
<feature type="compositionally biased region" description="Low complexity" evidence="1">
    <location>
        <begin position="390"/>
        <end position="399"/>
    </location>
</feature>
<organism evidence="3">
    <name type="scientific">Arabidopsis lyrata subsp. lyrata</name>
    <name type="common">Lyre-leaved rock-cress</name>
    <dbReference type="NCBI Taxonomy" id="81972"/>
    <lineage>
        <taxon>Eukaryota</taxon>
        <taxon>Viridiplantae</taxon>
        <taxon>Streptophyta</taxon>
        <taxon>Embryophyta</taxon>
        <taxon>Tracheophyta</taxon>
        <taxon>Spermatophyta</taxon>
        <taxon>Magnoliopsida</taxon>
        <taxon>eudicotyledons</taxon>
        <taxon>Gunneridae</taxon>
        <taxon>Pentapetalae</taxon>
        <taxon>rosids</taxon>
        <taxon>malvids</taxon>
        <taxon>Brassicales</taxon>
        <taxon>Brassicaceae</taxon>
        <taxon>Camelineae</taxon>
        <taxon>Arabidopsis</taxon>
    </lineage>
</organism>
<name>D7KSK3_ARALL</name>
<keyword evidence="3" id="KW-1185">Reference proteome</keyword>
<dbReference type="InterPro" id="IPR036869">
    <property type="entry name" value="J_dom_sf"/>
</dbReference>
<feature type="compositionally biased region" description="Basic and acidic residues" evidence="1">
    <location>
        <begin position="437"/>
        <end position="452"/>
    </location>
</feature>
<protein>
    <submittedName>
        <fullName evidence="2">J-domain protein required for chloroplast accumulation response 1</fullName>
    </submittedName>
</protein>
<evidence type="ECO:0000313" key="2">
    <source>
        <dbReference type="EMBL" id="EFH65266.1"/>
    </source>
</evidence>
<dbReference type="eggNOG" id="KOG0431">
    <property type="taxonomic scope" value="Eukaryota"/>
</dbReference>
<dbReference type="GO" id="GO:0031982">
    <property type="term" value="C:vesicle"/>
    <property type="evidence" value="ECO:0007669"/>
    <property type="project" value="TreeGrafter"/>
</dbReference>
<dbReference type="GO" id="GO:0072583">
    <property type="term" value="P:clathrin-dependent endocytosis"/>
    <property type="evidence" value="ECO:0007669"/>
    <property type="project" value="TreeGrafter"/>
</dbReference>
<accession>D7KSK3</accession>
<dbReference type="OrthoDB" id="1717591at2759"/>
<dbReference type="GO" id="GO:0007015">
    <property type="term" value="P:actin filament organization"/>
    <property type="evidence" value="ECO:0007669"/>
    <property type="project" value="EnsemblPlants"/>
</dbReference>
<reference evidence="3" key="1">
    <citation type="journal article" date="2011" name="Nat. Genet.">
        <title>The Arabidopsis lyrata genome sequence and the basis of rapid genome size change.</title>
        <authorList>
            <person name="Hu T.T."/>
            <person name="Pattyn P."/>
            <person name="Bakker E.G."/>
            <person name="Cao J."/>
            <person name="Cheng J.-F."/>
            <person name="Clark R.M."/>
            <person name="Fahlgren N."/>
            <person name="Fawcett J.A."/>
            <person name="Grimwood J."/>
            <person name="Gundlach H."/>
            <person name="Haberer G."/>
            <person name="Hollister J.D."/>
            <person name="Ossowski S."/>
            <person name="Ottilar R.P."/>
            <person name="Salamov A.A."/>
            <person name="Schneeberger K."/>
            <person name="Spannagl M."/>
            <person name="Wang X."/>
            <person name="Yang L."/>
            <person name="Nasrallah M.E."/>
            <person name="Bergelson J."/>
            <person name="Carrington J.C."/>
            <person name="Gaut B.S."/>
            <person name="Schmutz J."/>
            <person name="Mayer K.F.X."/>
            <person name="Van de Peer Y."/>
            <person name="Grigoriev I.V."/>
            <person name="Nordborg M."/>
            <person name="Weigel D."/>
            <person name="Guo Y.-L."/>
        </authorList>
    </citation>
    <scope>NUCLEOTIDE SEQUENCE [LARGE SCALE GENOMIC DNA]</scope>
    <source>
        <strain evidence="3">cv. MN47</strain>
    </source>
</reference>
<dbReference type="SUPFAM" id="SSF46565">
    <property type="entry name" value="Chaperone J-domain"/>
    <property type="match status" value="1"/>
</dbReference>
<dbReference type="GO" id="GO:0009904">
    <property type="term" value="P:chloroplast accumulation movement"/>
    <property type="evidence" value="ECO:0007669"/>
    <property type="project" value="EnsemblPlants"/>
</dbReference>
<feature type="compositionally biased region" description="Low complexity" evidence="1">
    <location>
        <begin position="109"/>
        <end position="122"/>
    </location>
</feature>
<dbReference type="GO" id="GO:0030276">
    <property type="term" value="F:clathrin binding"/>
    <property type="evidence" value="ECO:0007669"/>
    <property type="project" value="TreeGrafter"/>
</dbReference>
<feature type="compositionally biased region" description="Basic and acidic residues" evidence="1">
    <location>
        <begin position="475"/>
        <end position="493"/>
    </location>
</feature>
<gene>
    <name evidence="2" type="primary">JAC1</name>
    <name evidence="2" type="ORF">ARALYDRAFT_476649</name>
</gene>
<dbReference type="FunFam" id="1.10.287.110:FF:000043">
    <property type="entry name" value="J-domain protein required for chloroplast accumulation response 1"/>
    <property type="match status" value="1"/>
</dbReference>